<dbReference type="SMART" id="SM00863">
    <property type="entry name" value="tRNA_SAD"/>
    <property type="match status" value="1"/>
</dbReference>
<dbReference type="Gene3D" id="3.10.310.40">
    <property type="match status" value="1"/>
</dbReference>
<dbReference type="InterPro" id="IPR051335">
    <property type="entry name" value="Alanyl-tRNA_Editing_Enzymes"/>
</dbReference>
<evidence type="ECO:0000256" key="3">
    <source>
        <dbReference type="ARBA" id="ARBA00022723"/>
    </source>
</evidence>
<evidence type="ECO:0000256" key="1">
    <source>
        <dbReference type="ARBA" id="ARBA00001947"/>
    </source>
</evidence>
<keyword evidence="3" id="KW-0479">Metal-binding</keyword>
<evidence type="ECO:0000256" key="4">
    <source>
        <dbReference type="ARBA" id="ARBA00022833"/>
    </source>
</evidence>
<dbReference type="PANTHER" id="PTHR43462">
    <property type="entry name" value="ALANYL-TRNA EDITING PROTEIN"/>
    <property type="match status" value="1"/>
</dbReference>
<comment type="subcellular location">
    <subcellularLocation>
        <location evidence="2">Cytoplasm</location>
    </subcellularLocation>
</comment>
<evidence type="ECO:0000256" key="2">
    <source>
        <dbReference type="ARBA" id="ARBA00004496"/>
    </source>
</evidence>
<gene>
    <name evidence="7" type="ORF">ACFSJF_14615</name>
</gene>
<dbReference type="Gene3D" id="3.30.980.10">
    <property type="entry name" value="Threonyl-trna Synthetase, Chain A, domain 2"/>
    <property type="match status" value="1"/>
</dbReference>
<dbReference type="InterPro" id="IPR018165">
    <property type="entry name" value="Ala-tRNA-synth_IIc_core"/>
</dbReference>
<feature type="domain" description="Alanyl-transfer RNA synthetases family profile" evidence="6">
    <location>
        <begin position="1"/>
        <end position="238"/>
    </location>
</feature>
<dbReference type="SUPFAM" id="SSF50447">
    <property type="entry name" value="Translation proteins"/>
    <property type="match status" value="1"/>
</dbReference>
<dbReference type="InterPro" id="IPR012947">
    <property type="entry name" value="tRNA_SAD"/>
</dbReference>
<dbReference type="SUPFAM" id="SSF55186">
    <property type="entry name" value="ThrRS/AlaRS common domain"/>
    <property type="match status" value="1"/>
</dbReference>
<dbReference type="PROSITE" id="PS50860">
    <property type="entry name" value="AA_TRNA_LIGASE_II_ALA"/>
    <property type="match status" value="1"/>
</dbReference>
<dbReference type="RefSeq" id="WP_377558147.1">
    <property type="nucleotide sequence ID" value="NZ_JBHUHQ010000019.1"/>
</dbReference>
<dbReference type="InterPro" id="IPR018163">
    <property type="entry name" value="Thr/Ala-tRNA-synth_IIc_edit"/>
</dbReference>
<keyword evidence="5" id="KW-0175">Coiled coil</keyword>
<comment type="cofactor">
    <cofactor evidence="1">
        <name>Zn(2+)</name>
        <dbReference type="ChEBI" id="CHEBI:29105"/>
    </cofactor>
</comment>
<dbReference type="Pfam" id="PF07973">
    <property type="entry name" value="tRNA_SAD"/>
    <property type="match status" value="1"/>
</dbReference>
<sequence>MATVKIYYEDQYVRSFKANIIKSSKDDQGRSYVVLDQTAFYPTGGGQPHDTGTLNNVRVNDVEEVDGEIRHFVDEPMEVLTECVGELDWNRRFDHMQQHAGQHILSAAFADEYGYQTVSFHLGKEICTIDLQIDNLTDEVVSKVENIANNIILENRPIETKWVTEKELSNYMLRKELSVLENIRLVIIPDFDYNGCGGTHPVETGQVSSLKVLHWEKQKKKVRVSFVCGNRVMKHLHEKHMIVHGLTSLLSVPQEQLQEATKRVIQQTKELEKTIVDLKMQLISHEANKLLNEAKVIGHYKLVQSIFQSRPVPELQQLAKRITENEGNILVLFINDDIDDKLQLVCASGKNLDKNMNQLLKDVLPKINGKGGGSDSIAQGGGDKSISAEQLMDELLRIL</sequence>
<reference evidence="8" key="1">
    <citation type="journal article" date="2019" name="Int. J. Syst. Evol. Microbiol.">
        <title>The Global Catalogue of Microorganisms (GCM) 10K type strain sequencing project: providing services to taxonomists for standard genome sequencing and annotation.</title>
        <authorList>
            <consortium name="The Broad Institute Genomics Platform"/>
            <consortium name="The Broad Institute Genome Sequencing Center for Infectious Disease"/>
            <person name="Wu L."/>
            <person name="Ma J."/>
        </authorList>
    </citation>
    <scope>NUCLEOTIDE SEQUENCE [LARGE SCALE GENOMIC DNA]</scope>
    <source>
        <strain evidence="8">R28</strain>
    </source>
</reference>
<dbReference type="InterPro" id="IPR003156">
    <property type="entry name" value="DHHA1_dom"/>
</dbReference>
<dbReference type="Gene3D" id="2.40.30.130">
    <property type="match status" value="1"/>
</dbReference>
<dbReference type="InterPro" id="IPR009000">
    <property type="entry name" value="Transl_B-barrel_sf"/>
</dbReference>
<evidence type="ECO:0000259" key="6">
    <source>
        <dbReference type="PROSITE" id="PS50860"/>
    </source>
</evidence>
<dbReference type="PANTHER" id="PTHR43462:SF1">
    <property type="entry name" value="ALANYL-TRNA EDITING PROTEIN AARSD1"/>
    <property type="match status" value="1"/>
</dbReference>
<accession>A0ABW4W2E5</accession>
<keyword evidence="4" id="KW-0862">Zinc</keyword>
<organism evidence="7 8">
    <name type="scientific">Ornithinibacillus salinisoli</name>
    <dbReference type="NCBI Taxonomy" id="1848459"/>
    <lineage>
        <taxon>Bacteria</taxon>
        <taxon>Bacillati</taxon>
        <taxon>Bacillota</taxon>
        <taxon>Bacilli</taxon>
        <taxon>Bacillales</taxon>
        <taxon>Bacillaceae</taxon>
        <taxon>Ornithinibacillus</taxon>
    </lineage>
</organism>
<comment type="caution">
    <text evidence="7">The sequence shown here is derived from an EMBL/GenBank/DDBJ whole genome shotgun (WGS) entry which is preliminary data.</text>
</comment>
<feature type="coiled-coil region" evidence="5">
    <location>
        <begin position="254"/>
        <end position="288"/>
    </location>
</feature>
<keyword evidence="8" id="KW-1185">Reference proteome</keyword>
<evidence type="ECO:0000313" key="7">
    <source>
        <dbReference type="EMBL" id="MFD2045509.1"/>
    </source>
</evidence>
<dbReference type="Proteomes" id="UP001597383">
    <property type="component" value="Unassembled WGS sequence"/>
</dbReference>
<name>A0ABW4W2E5_9BACI</name>
<protein>
    <submittedName>
        <fullName evidence="7">DHHA1 domain-containing protein</fullName>
    </submittedName>
</protein>
<proteinExistence type="predicted"/>
<dbReference type="Pfam" id="PF02272">
    <property type="entry name" value="DHHA1"/>
    <property type="match status" value="1"/>
</dbReference>
<dbReference type="EMBL" id="JBHUHQ010000019">
    <property type="protein sequence ID" value="MFD2045509.1"/>
    <property type="molecule type" value="Genomic_DNA"/>
</dbReference>
<dbReference type="Pfam" id="PF01411">
    <property type="entry name" value="tRNA-synt_2c"/>
    <property type="match status" value="1"/>
</dbReference>
<evidence type="ECO:0000256" key="5">
    <source>
        <dbReference type="SAM" id="Coils"/>
    </source>
</evidence>
<evidence type="ECO:0000313" key="8">
    <source>
        <dbReference type="Proteomes" id="UP001597383"/>
    </source>
</evidence>
<dbReference type="InterPro" id="IPR018164">
    <property type="entry name" value="Ala-tRNA-synth_IIc_N"/>
</dbReference>